<dbReference type="GO" id="GO:0022857">
    <property type="term" value="F:transmembrane transporter activity"/>
    <property type="evidence" value="ECO:0007669"/>
    <property type="project" value="InterPro"/>
</dbReference>
<dbReference type="InterPro" id="IPR036259">
    <property type="entry name" value="MFS_trans_sf"/>
</dbReference>
<evidence type="ECO:0000256" key="6">
    <source>
        <dbReference type="SAM" id="Phobius"/>
    </source>
</evidence>
<dbReference type="EMBL" id="CAJHIA010000012">
    <property type="protein sequence ID" value="CAD6444381.1"/>
    <property type="molecule type" value="Genomic_DNA"/>
</dbReference>
<dbReference type="OrthoDB" id="3026777at2759"/>
<feature type="transmembrane region" description="Helical" evidence="6">
    <location>
        <begin position="401"/>
        <end position="420"/>
    </location>
</feature>
<feature type="transmembrane region" description="Helical" evidence="6">
    <location>
        <begin position="54"/>
        <end position="74"/>
    </location>
</feature>
<proteinExistence type="predicted"/>
<keyword evidence="8" id="KW-1185">Reference proteome</keyword>
<evidence type="ECO:0000256" key="4">
    <source>
        <dbReference type="ARBA" id="ARBA00023136"/>
    </source>
</evidence>
<feature type="transmembrane region" description="Helical" evidence="6">
    <location>
        <begin position="219"/>
        <end position="241"/>
    </location>
</feature>
<dbReference type="PANTHER" id="PTHR23507">
    <property type="entry name" value="ZGC:174356"/>
    <property type="match status" value="1"/>
</dbReference>
<feature type="transmembrane region" description="Helical" evidence="6">
    <location>
        <begin position="361"/>
        <end position="381"/>
    </location>
</feature>
<reference evidence="7" key="1">
    <citation type="submission" date="2020-10" db="EMBL/GenBank/DDBJ databases">
        <authorList>
            <person name="Kusch S."/>
        </authorList>
    </citation>
    <scope>NUCLEOTIDE SEQUENCE</scope>
    <source>
        <strain evidence="7">SwB9</strain>
    </source>
</reference>
<feature type="transmembrane region" description="Helical" evidence="6">
    <location>
        <begin position="153"/>
        <end position="176"/>
    </location>
</feature>
<evidence type="ECO:0000256" key="3">
    <source>
        <dbReference type="ARBA" id="ARBA00022989"/>
    </source>
</evidence>
<evidence type="ECO:0000313" key="8">
    <source>
        <dbReference type="Proteomes" id="UP000624404"/>
    </source>
</evidence>
<dbReference type="SUPFAM" id="SSF103473">
    <property type="entry name" value="MFS general substrate transporter"/>
    <property type="match status" value="1"/>
</dbReference>
<sequence length="555" mass="60664">MATLNPSAGEETPLLPAPPQISSASMSARWSRWISNRTYASSSSCTRRARSPHVITAIVLASLFWLEFGEYLMAVPVLRVYEDIICHHYYDLLQGADYTVLLGNIDESMCKKDDIQNELSIVVAGSHFLGAISGLIATIPYGMLMDRIGRKPIFMLAMIGIVLEALWGVVVMWFWRMLPLRLVWLSPVFTLIGGGSSVGSMAFFAIISDITPEAKRTDVFFLAAATDLVAQLIAPSMAAILMAKSPWIPLILGLFSFILGSILVIFIPETLNINQTSDSLHHTCPSNNDFPNSPKSQKSLLPTIKHQIAASLQSLKSSISILNSAPLILLLVTFILAHFSGQSVDISLRYISNRFHFPLRYSSFLWSLRAGVQIILFLLVLPILSRIMTTSLQMPPGKKDLYLAQTSILILVLGSILIAASPTLPLAILGMAVFTLGAGYISTTRSLITTLVEQQHKGQLYAAVAVVETTGRLIAGPAFAELYIIGLRLKGAWVGLPFFGLGVICGLSGIAVWSAGWVMSRRNWNWENGSNESVGDLANEEEDEIAVLNEEVVVR</sequence>
<dbReference type="Proteomes" id="UP000624404">
    <property type="component" value="Unassembled WGS sequence"/>
</dbReference>
<evidence type="ECO:0000313" key="7">
    <source>
        <dbReference type="EMBL" id="CAD6444381.1"/>
    </source>
</evidence>
<evidence type="ECO:0000256" key="5">
    <source>
        <dbReference type="SAM" id="MobiDB-lite"/>
    </source>
</evidence>
<comment type="subcellular location">
    <subcellularLocation>
        <location evidence="1">Membrane</location>
        <topology evidence="1">Multi-pass membrane protein</topology>
    </subcellularLocation>
</comment>
<dbReference type="GO" id="GO:0016020">
    <property type="term" value="C:membrane"/>
    <property type="evidence" value="ECO:0007669"/>
    <property type="project" value="UniProtKB-SubCell"/>
</dbReference>
<dbReference type="InterPro" id="IPR011701">
    <property type="entry name" value="MFS"/>
</dbReference>
<protein>
    <submittedName>
        <fullName evidence="7">Ba13c92e-0b24-467a-89c3-519277163ac1</fullName>
    </submittedName>
</protein>
<comment type="caution">
    <text evidence="7">The sequence shown here is derived from an EMBL/GenBank/DDBJ whole genome shotgun (WGS) entry which is preliminary data.</text>
</comment>
<feature type="region of interest" description="Disordered" evidence="5">
    <location>
        <begin position="1"/>
        <end position="21"/>
    </location>
</feature>
<name>A0A8H2VUA7_9HELO</name>
<dbReference type="Gene3D" id="1.20.1250.20">
    <property type="entry name" value="MFS general substrate transporter like domains"/>
    <property type="match status" value="1"/>
</dbReference>
<accession>A0A8H2VUA7</accession>
<feature type="transmembrane region" description="Helical" evidence="6">
    <location>
        <begin position="321"/>
        <end position="341"/>
    </location>
</feature>
<evidence type="ECO:0000256" key="2">
    <source>
        <dbReference type="ARBA" id="ARBA00022692"/>
    </source>
</evidence>
<keyword evidence="2 6" id="KW-0812">Transmembrane</keyword>
<keyword evidence="4 6" id="KW-0472">Membrane</keyword>
<feature type="transmembrane region" description="Helical" evidence="6">
    <location>
        <begin position="492"/>
        <end position="513"/>
    </location>
</feature>
<gene>
    <name evidence="7" type="ORF">SCLTRI_LOCUS4173</name>
</gene>
<evidence type="ECO:0000256" key="1">
    <source>
        <dbReference type="ARBA" id="ARBA00004141"/>
    </source>
</evidence>
<feature type="transmembrane region" description="Helical" evidence="6">
    <location>
        <begin position="247"/>
        <end position="267"/>
    </location>
</feature>
<feature type="transmembrane region" description="Helical" evidence="6">
    <location>
        <begin position="119"/>
        <end position="141"/>
    </location>
</feature>
<dbReference type="PANTHER" id="PTHR23507:SF1">
    <property type="entry name" value="FI18259P1-RELATED"/>
    <property type="match status" value="1"/>
</dbReference>
<feature type="transmembrane region" description="Helical" evidence="6">
    <location>
        <begin position="182"/>
        <end position="207"/>
    </location>
</feature>
<keyword evidence="3 6" id="KW-1133">Transmembrane helix</keyword>
<dbReference type="AlphaFoldDB" id="A0A8H2VUA7"/>
<dbReference type="Pfam" id="PF07690">
    <property type="entry name" value="MFS_1"/>
    <property type="match status" value="1"/>
</dbReference>
<organism evidence="7 8">
    <name type="scientific">Sclerotinia trifoliorum</name>
    <dbReference type="NCBI Taxonomy" id="28548"/>
    <lineage>
        <taxon>Eukaryota</taxon>
        <taxon>Fungi</taxon>
        <taxon>Dikarya</taxon>
        <taxon>Ascomycota</taxon>
        <taxon>Pezizomycotina</taxon>
        <taxon>Leotiomycetes</taxon>
        <taxon>Helotiales</taxon>
        <taxon>Sclerotiniaceae</taxon>
        <taxon>Sclerotinia</taxon>
    </lineage>
</organism>